<dbReference type="RefSeq" id="WP_377498859.1">
    <property type="nucleotide sequence ID" value="NZ_JBHMDO010000039.1"/>
</dbReference>
<comment type="caution">
    <text evidence="3">The sequence shown here is derived from an EMBL/GenBank/DDBJ whole genome shotgun (WGS) entry which is preliminary data.</text>
</comment>
<accession>A0ABV5KUV3</accession>
<evidence type="ECO:0000313" key="4">
    <source>
        <dbReference type="Proteomes" id="UP001589747"/>
    </source>
</evidence>
<proteinExistence type="predicted"/>
<feature type="signal peptide" evidence="1">
    <location>
        <begin position="1"/>
        <end position="22"/>
    </location>
</feature>
<dbReference type="Proteomes" id="UP001589747">
    <property type="component" value="Unassembled WGS sequence"/>
</dbReference>
<evidence type="ECO:0000256" key="1">
    <source>
        <dbReference type="SAM" id="SignalP"/>
    </source>
</evidence>
<organism evidence="3 4">
    <name type="scientific">Paenibacillus aurantiacus</name>
    <dbReference type="NCBI Taxonomy" id="1936118"/>
    <lineage>
        <taxon>Bacteria</taxon>
        <taxon>Bacillati</taxon>
        <taxon>Bacillota</taxon>
        <taxon>Bacilli</taxon>
        <taxon>Bacillales</taxon>
        <taxon>Paenibacillaceae</taxon>
        <taxon>Paenibacillus</taxon>
    </lineage>
</organism>
<dbReference type="Pfam" id="PF20578">
    <property type="entry name" value="aBig_2"/>
    <property type="match status" value="4"/>
</dbReference>
<feature type="chain" id="PRO_5046711972" evidence="1">
    <location>
        <begin position="23"/>
        <end position="464"/>
    </location>
</feature>
<feature type="domain" description="Atrophied bacterial Ig" evidence="2">
    <location>
        <begin position="377"/>
        <end position="462"/>
    </location>
</feature>
<evidence type="ECO:0000259" key="2">
    <source>
        <dbReference type="Pfam" id="PF20578"/>
    </source>
</evidence>
<evidence type="ECO:0000313" key="3">
    <source>
        <dbReference type="EMBL" id="MFB9329000.1"/>
    </source>
</evidence>
<feature type="domain" description="Atrophied bacterial Ig" evidence="2">
    <location>
        <begin position="183"/>
        <end position="273"/>
    </location>
</feature>
<gene>
    <name evidence="3" type="ORF">ACFFSY_23950</name>
</gene>
<keyword evidence="4" id="KW-1185">Reference proteome</keyword>
<dbReference type="InterPro" id="IPR046780">
    <property type="entry name" value="aBig_2"/>
</dbReference>
<feature type="domain" description="Atrophied bacterial Ig" evidence="2">
    <location>
        <begin position="282"/>
        <end position="369"/>
    </location>
</feature>
<name>A0ABV5KUV3_9BACL</name>
<reference evidence="3 4" key="1">
    <citation type="submission" date="2024-09" db="EMBL/GenBank/DDBJ databases">
        <authorList>
            <person name="Sun Q."/>
            <person name="Mori K."/>
        </authorList>
    </citation>
    <scope>NUCLEOTIDE SEQUENCE [LARGE SCALE GENOMIC DNA]</scope>
    <source>
        <strain evidence="3 4">TISTR 2452</strain>
    </source>
</reference>
<feature type="domain" description="Atrophied bacterial Ig" evidence="2">
    <location>
        <begin position="88"/>
        <end position="175"/>
    </location>
</feature>
<keyword evidence="1" id="KW-0732">Signal</keyword>
<sequence>MKRWLIGFMAAAMIVSGGTAVSAEGGSSAKKGSSEYAAFCRDILASLQEKLNKADDDRTKWQIRYYIDYFKKECSANDSSSTSDAAKVAKDKEALRIGYREGDSAGNVTGPLSLPSRGANGSKITWRSSDRSAISDNGQKVTRHAKTDKKVIVMATLQLGRAKETKTFELTVKRQGLTSSQKVALDAASLAISFNGDDRADYVTQPLKRLPVKGSNGSDIKWYSSAPQLVSEDGVSVNRPPYGSGDAIVRLTAVVRNGSAAQVKSFSLTVKQQHTTDADRVRLDKNKLSIDFGGNDNADSVTRPLDNLPSTGENGSKIVWSSSAPSVLSNDGKTLKLPSGTSSIKVYLTAILTVGGYSDVRVFELTVKSSLSDAERVTADMNALFVQFGSGDNTASVTKAIGLPDKGTNGSAVTWRSSNPSIISDNGKSVVRPANDTLVYMLATVKYNDVSDVKVFSLVVKARS</sequence>
<protein>
    <submittedName>
        <fullName evidence="3">Immunoglobulin-like domain-containing protein</fullName>
    </submittedName>
</protein>
<dbReference type="EMBL" id="JBHMDO010000039">
    <property type="protein sequence ID" value="MFB9329000.1"/>
    <property type="molecule type" value="Genomic_DNA"/>
</dbReference>